<evidence type="ECO:0000313" key="10">
    <source>
        <dbReference type="EMBL" id="UWQ55044.1"/>
    </source>
</evidence>
<keyword evidence="5 8" id="KW-0378">Hydrolase</keyword>
<evidence type="ECO:0000256" key="2">
    <source>
        <dbReference type="ARBA" id="ARBA00006745"/>
    </source>
</evidence>
<evidence type="ECO:0000313" key="11">
    <source>
        <dbReference type="Proteomes" id="UP001058713"/>
    </source>
</evidence>
<evidence type="ECO:0000256" key="8">
    <source>
        <dbReference type="RuleBase" id="RU366009"/>
    </source>
</evidence>
<dbReference type="PANTHER" id="PTHR11271">
    <property type="entry name" value="GUANINE DEAMINASE"/>
    <property type="match status" value="1"/>
</dbReference>
<evidence type="ECO:0000256" key="7">
    <source>
        <dbReference type="NCBIfam" id="TIGR02967"/>
    </source>
</evidence>
<dbReference type="FunFam" id="3.20.20.140:FF:000022">
    <property type="entry name" value="Guanine deaminase"/>
    <property type="match status" value="1"/>
</dbReference>
<keyword evidence="6 8" id="KW-0862">Zinc</keyword>
<dbReference type="Gene3D" id="2.30.40.10">
    <property type="entry name" value="Urease, subunit C, domain 1"/>
    <property type="match status" value="1"/>
</dbReference>
<evidence type="ECO:0000259" key="9">
    <source>
        <dbReference type="Pfam" id="PF01979"/>
    </source>
</evidence>
<comment type="catalytic activity">
    <reaction evidence="8">
        <text>guanine + H2O + H(+) = xanthine + NH4(+)</text>
        <dbReference type="Rhea" id="RHEA:14665"/>
        <dbReference type="ChEBI" id="CHEBI:15377"/>
        <dbReference type="ChEBI" id="CHEBI:15378"/>
        <dbReference type="ChEBI" id="CHEBI:16235"/>
        <dbReference type="ChEBI" id="CHEBI:17712"/>
        <dbReference type="ChEBI" id="CHEBI:28938"/>
        <dbReference type="EC" id="3.5.4.3"/>
    </reaction>
</comment>
<dbReference type="AlphaFoldDB" id="A0A9Q9M445"/>
<dbReference type="EC" id="3.5.4.3" evidence="3 7"/>
<accession>A0A9Q9M445</accession>
<dbReference type="CDD" id="cd01303">
    <property type="entry name" value="GDEase"/>
    <property type="match status" value="1"/>
</dbReference>
<evidence type="ECO:0000256" key="4">
    <source>
        <dbReference type="ARBA" id="ARBA00022723"/>
    </source>
</evidence>
<dbReference type="Proteomes" id="UP001058713">
    <property type="component" value="Chromosome"/>
</dbReference>
<dbReference type="NCBIfam" id="NF006679">
    <property type="entry name" value="PRK09228.1"/>
    <property type="match status" value="1"/>
</dbReference>
<name>A0A9Q9M445_LEICA</name>
<protein>
    <recommendedName>
        <fullName evidence="3 7">Guanine deaminase</fullName>
        <shortName evidence="8">Guanase</shortName>
        <ecNumber evidence="3 7">3.5.4.3</ecNumber>
    </recommendedName>
    <alternativeName>
        <fullName evidence="8">Guanine aminohydrolase</fullName>
    </alternativeName>
</protein>
<dbReference type="KEGG" id="lcae:K3721_05795"/>
<comment type="function">
    <text evidence="8">Catalyzes the hydrolytic deamination of guanine, producing xanthine and ammonia.</text>
</comment>
<dbReference type="SUPFAM" id="SSF51556">
    <property type="entry name" value="Metallo-dependent hydrolases"/>
    <property type="match status" value="1"/>
</dbReference>
<evidence type="ECO:0000256" key="5">
    <source>
        <dbReference type="ARBA" id="ARBA00022801"/>
    </source>
</evidence>
<dbReference type="PANTHER" id="PTHR11271:SF6">
    <property type="entry name" value="GUANINE DEAMINASE"/>
    <property type="match status" value="1"/>
</dbReference>
<dbReference type="SUPFAM" id="SSF51338">
    <property type="entry name" value="Composite domain of metallo-dependent hydrolases"/>
    <property type="match status" value="1"/>
</dbReference>
<dbReference type="EMBL" id="CP081070">
    <property type="protein sequence ID" value="UWQ55044.1"/>
    <property type="molecule type" value="Genomic_DNA"/>
</dbReference>
<comment type="cofactor">
    <cofactor evidence="8">
        <name>Zn(2+)</name>
        <dbReference type="ChEBI" id="CHEBI:29105"/>
    </cofactor>
    <text evidence="8">Binds 1 zinc ion per subunit.</text>
</comment>
<dbReference type="RefSeq" id="WP_259972163.1">
    <property type="nucleotide sequence ID" value="NZ_CP081070.1"/>
</dbReference>
<dbReference type="GO" id="GO:0008270">
    <property type="term" value="F:zinc ion binding"/>
    <property type="evidence" value="ECO:0007669"/>
    <property type="project" value="UniProtKB-UniRule"/>
</dbReference>
<dbReference type="Gene3D" id="3.20.20.140">
    <property type="entry name" value="Metal-dependent hydrolases"/>
    <property type="match status" value="1"/>
</dbReference>
<gene>
    <name evidence="10" type="primary">guaD</name>
    <name evidence="10" type="ORF">K3721_05795</name>
</gene>
<dbReference type="InterPro" id="IPR006680">
    <property type="entry name" value="Amidohydro-rel"/>
</dbReference>
<dbReference type="Pfam" id="PF01979">
    <property type="entry name" value="Amidohydro_1"/>
    <property type="match status" value="1"/>
</dbReference>
<dbReference type="NCBIfam" id="TIGR02967">
    <property type="entry name" value="guan_deamin"/>
    <property type="match status" value="1"/>
</dbReference>
<evidence type="ECO:0000256" key="1">
    <source>
        <dbReference type="ARBA" id="ARBA00004984"/>
    </source>
</evidence>
<evidence type="ECO:0000256" key="3">
    <source>
        <dbReference type="ARBA" id="ARBA00012781"/>
    </source>
</evidence>
<dbReference type="GO" id="GO:0005829">
    <property type="term" value="C:cytosol"/>
    <property type="evidence" value="ECO:0007669"/>
    <property type="project" value="TreeGrafter"/>
</dbReference>
<dbReference type="InterPro" id="IPR032466">
    <property type="entry name" value="Metal_Hydrolase"/>
</dbReference>
<sequence>MATGFILKGQVLSFSGSPFDGERPEDTARLQEAVAVQDGLIEGAGTLAEMQALLPEAATVDHSGKLIMAGFVDAHVHYPQTAIIASWGKRLIDWLNSYTFPEEMRFADRAYADEIAARYLDLTAAHGTTTVCSYCTIHSESVDAFFAAAQARGQRVAAGKTCMDRNAPEGLRDTAQSAYDDSEALIGRWHGVDRLEYAITPRFSPTSTPEQLEAMGALWGKHPECLMQTHLSEQTDEIAWVRELFPQARDYLDTYEEFGLLGAKGLYGHAIHLEERERHRLRDYGAALIHCPTSNTFIGSGLFDMAGLMAEGQRIGLATDTGGGSSFSMLRTMAAAYEIGQLRGTPLHAAQLLWLATQGSATALRMDGKIGNIAAGMEADLVVLDLASTPAIAQRAERAEDVWEAVFPTIIMGDDRAIAETWIGGKRV</sequence>
<evidence type="ECO:0000256" key="6">
    <source>
        <dbReference type="ARBA" id="ARBA00022833"/>
    </source>
</evidence>
<organism evidence="10 11">
    <name type="scientific">Leisingera caerulea</name>
    <name type="common">Phaeobacter caeruleus</name>
    <dbReference type="NCBI Taxonomy" id="506591"/>
    <lineage>
        <taxon>Bacteria</taxon>
        <taxon>Pseudomonadati</taxon>
        <taxon>Pseudomonadota</taxon>
        <taxon>Alphaproteobacteria</taxon>
        <taxon>Rhodobacterales</taxon>
        <taxon>Roseobacteraceae</taxon>
        <taxon>Leisingera</taxon>
    </lineage>
</organism>
<keyword evidence="4 8" id="KW-0479">Metal-binding</keyword>
<dbReference type="InterPro" id="IPR011059">
    <property type="entry name" value="Metal-dep_hydrolase_composite"/>
</dbReference>
<dbReference type="InterPro" id="IPR051607">
    <property type="entry name" value="Metallo-dep_hydrolases"/>
</dbReference>
<comment type="similarity">
    <text evidence="2 8">Belongs to the metallo-dependent hydrolases superfamily. ATZ/TRZ family.</text>
</comment>
<comment type="pathway">
    <text evidence="1 8">Purine metabolism; guanine degradation; xanthine from guanine: step 1/1.</text>
</comment>
<proteinExistence type="inferred from homology"/>
<dbReference type="InterPro" id="IPR014311">
    <property type="entry name" value="Guanine_deaminase"/>
</dbReference>
<dbReference type="GO" id="GO:0006147">
    <property type="term" value="P:guanine catabolic process"/>
    <property type="evidence" value="ECO:0007669"/>
    <property type="project" value="UniProtKB-UniRule"/>
</dbReference>
<dbReference type="GO" id="GO:0008892">
    <property type="term" value="F:guanine deaminase activity"/>
    <property type="evidence" value="ECO:0007669"/>
    <property type="project" value="UniProtKB-UniRule"/>
</dbReference>
<feature type="domain" description="Amidohydrolase-related" evidence="9">
    <location>
        <begin position="67"/>
        <end position="428"/>
    </location>
</feature>
<reference evidence="10" key="1">
    <citation type="submission" date="2021-08" db="EMBL/GenBank/DDBJ databases">
        <authorList>
            <person name="Nwanade C."/>
            <person name="Wang M."/>
            <person name="Masoudi A."/>
            <person name="Yu Z."/>
            <person name="Liu J."/>
        </authorList>
    </citation>
    <scope>NUCLEOTIDE SEQUENCE</scope>
    <source>
        <strain evidence="10">S122</strain>
    </source>
</reference>